<dbReference type="NCBIfam" id="TIGR00724">
    <property type="entry name" value="urea_amlyse_rel"/>
    <property type="match status" value="1"/>
</dbReference>
<proteinExistence type="predicted"/>
<dbReference type="Gene3D" id="2.40.100.10">
    <property type="entry name" value="Cyclophilin-like"/>
    <property type="match status" value="1"/>
</dbReference>
<organism evidence="5 6">
    <name type="scientific">Pedobacter frigoris</name>
    <dbReference type="NCBI Taxonomy" id="2571272"/>
    <lineage>
        <taxon>Bacteria</taxon>
        <taxon>Pseudomonadati</taxon>
        <taxon>Bacteroidota</taxon>
        <taxon>Sphingobacteriia</taxon>
        <taxon>Sphingobacteriales</taxon>
        <taxon>Sphingobacteriaceae</taxon>
        <taxon>Pedobacter</taxon>
    </lineage>
</organism>
<sequence length="317" mass="34709">MGIRILKPGLLSTVQDTGRYGHQKSGMVVSGAMDTLALKIGNMLLGNALAEAALECTLSGPELIFERDQLIAITGGNLSPQIDGVPLTMWKPVYVREGAKLSFGKATSGCRTYLSVYRGFDVPEVLGSKSTYLRGGMGGWEGRALKKDDFIPFNAIYQGQHKFDWSAGKYLYPDLSNHKVRVIEGPEFGHFTAESIAAFFSQPFAISNEADRMGYRLTGQTLQRHETKEMLSAAVTFGTIQVPAQGVPIVLMADHQTTGGYPRIAQVISADLTLLAQMQPGREITFELITLEEAQALLLAQEQQMNQLRQTITLKYG</sequence>
<reference evidence="5 6" key="1">
    <citation type="submission" date="2019-04" db="EMBL/GenBank/DDBJ databases">
        <title>Pedobacter sp. RP-3-15 sp. nov., isolated from Arctic soil.</title>
        <authorList>
            <person name="Dahal R.H."/>
            <person name="Kim D.-U."/>
        </authorList>
    </citation>
    <scope>NUCLEOTIDE SEQUENCE [LARGE SCALE GENOMIC DNA]</scope>
    <source>
        <strain evidence="5 6">RP-3-15</strain>
    </source>
</reference>
<feature type="domain" description="Carboxyltransferase" evidence="4">
    <location>
        <begin position="24"/>
        <end position="304"/>
    </location>
</feature>
<keyword evidence="6" id="KW-1185">Reference proteome</keyword>
<evidence type="ECO:0000256" key="1">
    <source>
        <dbReference type="ARBA" id="ARBA00022741"/>
    </source>
</evidence>
<name>A0A4U1CDJ0_9SPHI</name>
<dbReference type="InterPro" id="IPR029000">
    <property type="entry name" value="Cyclophilin-like_dom_sf"/>
</dbReference>
<dbReference type="InterPro" id="IPR003778">
    <property type="entry name" value="CT_A_B"/>
</dbReference>
<dbReference type="GO" id="GO:0016787">
    <property type="term" value="F:hydrolase activity"/>
    <property type="evidence" value="ECO:0007669"/>
    <property type="project" value="UniProtKB-KW"/>
</dbReference>
<dbReference type="RefSeq" id="WP_136837267.1">
    <property type="nucleotide sequence ID" value="NZ_SWBQ01000005.1"/>
</dbReference>
<keyword evidence="5" id="KW-0808">Transferase</keyword>
<dbReference type="Pfam" id="PF02626">
    <property type="entry name" value="CT_A_B"/>
    <property type="match status" value="1"/>
</dbReference>
<keyword evidence="1" id="KW-0547">Nucleotide-binding</keyword>
<dbReference type="GO" id="GO:0005524">
    <property type="term" value="F:ATP binding"/>
    <property type="evidence" value="ECO:0007669"/>
    <property type="project" value="UniProtKB-KW"/>
</dbReference>
<dbReference type="PANTHER" id="PTHR43309:SF5">
    <property type="entry name" value="5-OXOPROLINASE SUBUNIT C"/>
    <property type="match status" value="1"/>
</dbReference>
<evidence type="ECO:0000259" key="4">
    <source>
        <dbReference type="SMART" id="SM00797"/>
    </source>
</evidence>
<evidence type="ECO:0000256" key="3">
    <source>
        <dbReference type="ARBA" id="ARBA00022840"/>
    </source>
</evidence>
<dbReference type="PANTHER" id="PTHR43309">
    <property type="entry name" value="5-OXOPROLINASE SUBUNIT C"/>
    <property type="match status" value="1"/>
</dbReference>
<evidence type="ECO:0000313" key="5">
    <source>
        <dbReference type="EMBL" id="TKC04274.1"/>
    </source>
</evidence>
<dbReference type="OrthoDB" id="9782422at2"/>
<protein>
    <submittedName>
        <fullName evidence="5">Biotin-dependent carboxyltransferase family protein</fullName>
    </submittedName>
</protein>
<evidence type="ECO:0000256" key="2">
    <source>
        <dbReference type="ARBA" id="ARBA00022801"/>
    </source>
</evidence>
<dbReference type="AlphaFoldDB" id="A0A4U1CDJ0"/>
<accession>A0A4U1CDJ0</accession>
<dbReference type="SMART" id="SM00797">
    <property type="entry name" value="AHS2"/>
    <property type="match status" value="1"/>
</dbReference>
<evidence type="ECO:0000313" key="6">
    <source>
        <dbReference type="Proteomes" id="UP000307244"/>
    </source>
</evidence>
<dbReference type="Proteomes" id="UP000307244">
    <property type="component" value="Unassembled WGS sequence"/>
</dbReference>
<dbReference type="InterPro" id="IPR052708">
    <property type="entry name" value="PxpC"/>
</dbReference>
<dbReference type="SUPFAM" id="SSF50891">
    <property type="entry name" value="Cyclophilin-like"/>
    <property type="match status" value="1"/>
</dbReference>
<comment type="caution">
    <text evidence="5">The sequence shown here is derived from an EMBL/GenBank/DDBJ whole genome shotgun (WGS) entry which is preliminary data.</text>
</comment>
<keyword evidence="2" id="KW-0378">Hydrolase</keyword>
<keyword evidence="3" id="KW-0067">ATP-binding</keyword>
<dbReference type="GO" id="GO:0016740">
    <property type="term" value="F:transferase activity"/>
    <property type="evidence" value="ECO:0007669"/>
    <property type="project" value="UniProtKB-KW"/>
</dbReference>
<dbReference type="EMBL" id="SWBQ01000005">
    <property type="protein sequence ID" value="TKC04274.1"/>
    <property type="molecule type" value="Genomic_DNA"/>
</dbReference>
<gene>
    <name evidence="5" type="ORF">FA047_16935</name>
</gene>